<dbReference type="GO" id="GO:0005829">
    <property type="term" value="C:cytosol"/>
    <property type="evidence" value="ECO:0007669"/>
    <property type="project" value="TreeGrafter"/>
</dbReference>
<accession>A0A382AE08</accession>
<dbReference type="AlphaFoldDB" id="A0A382AE08"/>
<dbReference type="GO" id="GO:0006749">
    <property type="term" value="P:glutathione metabolic process"/>
    <property type="evidence" value="ECO:0007669"/>
    <property type="project" value="TreeGrafter"/>
</dbReference>
<protein>
    <submittedName>
        <fullName evidence="3">Uncharacterized protein</fullName>
    </submittedName>
</protein>
<feature type="domain" description="Hydantoinase A/oxoprolinase" evidence="1">
    <location>
        <begin position="2"/>
        <end position="228"/>
    </location>
</feature>
<dbReference type="PANTHER" id="PTHR11365:SF23">
    <property type="entry name" value="HYPOTHETICAL 5-OXOPROLINASE (EUROFUNG)-RELATED"/>
    <property type="match status" value="1"/>
</dbReference>
<name>A0A382AE08_9ZZZZ</name>
<reference evidence="3" key="1">
    <citation type="submission" date="2018-05" db="EMBL/GenBank/DDBJ databases">
        <authorList>
            <person name="Lanie J.A."/>
            <person name="Ng W.-L."/>
            <person name="Kazmierczak K.M."/>
            <person name="Andrzejewski T.M."/>
            <person name="Davidsen T.M."/>
            <person name="Wayne K.J."/>
            <person name="Tettelin H."/>
            <person name="Glass J.I."/>
            <person name="Rusch D."/>
            <person name="Podicherti R."/>
            <person name="Tsui H.-C.T."/>
            <person name="Winkler M.E."/>
        </authorList>
    </citation>
    <scope>NUCLEOTIDE SEQUENCE</scope>
</reference>
<dbReference type="InterPro" id="IPR002821">
    <property type="entry name" value="Hydantoinase_A"/>
</dbReference>
<evidence type="ECO:0000259" key="1">
    <source>
        <dbReference type="Pfam" id="PF01968"/>
    </source>
</evidence>
<feature type="domain" description="Acetophenone carboxylase-like C-terminal" evidence="2">
    <location>
        <begin position="249"/>
        <end position="419"/>
    </location>
</feature>
<dbReference type="GO" id="GO:0017168">
    <property type="term" value="F:5-oxoprolinase (ATP-hydrolyzing) activity"/>
    <property type="evidence" value="ECO:0007669"/>
    <property type="project" value="TreeGrafter"/>
</dbReference>
<gene>
    <name evidence="3" type="ORF">METZ01_LOCUS152365</name>
</gene>
<dbReference type="EMBL" id="UINC01024913">
    <property type="protein sequence ID" value="SVA99511.1"/>
    <property type="molecule type" value="Genomic_DNA"/>
</dbReference>
<dbReference type="InterPro" id="IPR045079">
    <property type="entry name" value="Oxoprolinase-like"/>
</dbReference>
<feature type="non-terminal residue" evidence="3">
    <location>
        <position position="1"/>
    </location>
</feature>
<dbReference type="Pfam" id="PF19278">
    <property type="entry name" value="Hydant_A_C"/>
    <property type="match status" value="1"/>
</dbReference>
<proteinExistence type="predicted"/>
<evidence type="ECO:0000313" key="3">
    <source>
        <dbReference type="EMBL" id="SVA99511.1"/>
    </source>
</evidence>
<organism evidence="3">
    <name type="scientific">marine metagenome</name>
    <dbReference type="NCBI Taxonomy" id="408172"/>
    <lineage>
        <taxon>unclassified sequences</taxon>
        <taxon>metagenomes</taxon>
        <taxon>ecological metagenomes</taxon>
    </lineage>
</organism>
<dbReference type="PANTHER" id="PTHR11365">
    <property type="entry name" value="5-OXOPROLINASE RELATED"/>
    <property type="match status" value="1"/>
</dbReference>
<evidence type="ECO:0000259" key="2">
    <source>
        <dbReference type="Pfam" id="PF19278"/>
    </source>
</evidence>
<sequence>SPVNLLMSGPAGGVSGAIWIAQQAGYENLLTFDMGGTSTDVSLVKNGRAAQSRETSVGDVTVRASSVDVRTVGAGGGSIAHVPELTGALRVGPQSAGAEPGPAAYAKGGVEPTVTDANVVLGYMPSDVRLGGDMMLRKDLAQDSVKTIGDTMGLSLEEAAAGIYDIVNETMYGALRLVSVEKGYDPRDFALIGFGGAGPLHANALGKLTNSWPVIIPPGPGVLCAYGDVTTAIQDEASMSFIRRFSDTNKKEVVQIFTDLANKASKTLDAEGVAKKNRTTTYQVDIRYHGQGLLLTIDFDLSDLRKKGLDAIGSTFDEMHEQLFTFALPAEKELVNLRTVVRDKAVSVKAPSVPRGNDKPSRAFISKSKVYMEGKNRFASLYDRSKLKQGNVIKGPSIVLEMDSTTVVLPGHSGRVDKFGNILITPDA</sequence>
<dbReference type="Pfam" id="PF01968">
    <property type="entry name" value="Hydantoinase_A"/>
    <property type="match status" value="1"/>
</dbReference>
<dbReference type="InterPro" id="IPR049517">
    <property type="entry name" value="ACX-like_C"/>
</dbReference>